<dbReference type="PANTHER" id="PTHR34454:SF2">
    <property type="entry name" value="PROTEIN TUNICAMYCIN INDUCED 1"/>
    <property type="match status" value="1"/>
</dbReference>
<name>A0A5P1F818_ASPOF</name>
<keyword evidence="2" id="KW-1185">Reference proteome</keyword>
<dbReference type="Gramene" id="ONK74515">
    <property type="protein sequence ID" value="ONK74515"/>
    <property type="gene ID" value="A4U43_C03F7170"/>
</dbReference>
<dbReference type="PANTHER" id="PTHR34454">
    <property type="entry name" value="TUNICAMYCIN INDUCED PROTEIN"/>
    <property type="match status" value="1"/>
</dbReference>
<organism evidence="1 2">
    <name type="scientific">Asparagus officinalis</name>
    <name type="common">Garden asparagus</name>
    <dbReference type="NCBI Taxonomy" id="4686"/>
    <lineage>
        <taxon>Eukaryota</taxon>
        <taxon>Viridiplantae</taxon>
        <taxon>Streptophyta</taxon>
        <taxon>Embryophyta</taxon>
        <taxon>Tracheophyta</taxon>
        <taxon>Spermatophyta</taxon>
        <taxon>Magnoliopsida</taxon>
        <taxon>Liliopsida</taxon>
        <taxon>Asparagales</taxon>
        <taxon>Asparagaceae</taxon>
        <taxon>Asparagoideae</taxon>
        <taxon>Asparagus</taxon>
    </lineage>
</organism>
<evidence type="ECO:0000313" key="1">
    <source>
        <dbReference type="EMBL" id="ONK74515.1"/>
    </source>
</evidence>
<reference evidence="2" key="1">
    <citation type="journal article" date="2017" name="Nat. Commun.">
        <title>The asparagus genome sheds light on the origin and evolution of a young Y chromosome.</title>
        <authorList>
            <person name="Harkess A."/>
            <person name="Zhou J."/>
            <person name="Xu C."/>
            <person name="Bowers J.E."/>
            <person name="Van der Hulst R."/>
            <person name="Ayyampalayam S."/>
            <person name="Mercati F."/>
            <person name="Riccardi P."/>
            <person name="McKain M.R."/>
            <person name="Kakrana A."/>
            <person name="Tang H."/>
            <person name="Ray J."/>
            <person name="Groenendijk J."/>
            <person name="Arikit S."/>
            <person name="Mathioni S.M."/>
            <person name="Nakano M."/>
            <person name="Shan H."/>
            <person name="Telgmann-Rauber A."/>
            <person name="Kanno A."/>
            <person name="Yue Z."/>
            <person name="Chen H."/>
            <person name="Li W."/>
            <person name="Chen Y."/>
            <person name="Xu X."/>
            <person name="Zhang Y."/>
            <person name="Luo S."/>
            <person name="Chen H."/>
            <person name="Gao J."/>
            <person name="Mao Z."/>
            <person name="Pires J.C."/>
            <person name="Luo M."/>
            <person name="Kudrna D."/>
            <person name="Wing R.A."/>
            <person name="Meyers B.C."/>
            <person name="Yi K."/>
            <person name="Kong H."/>
            <person name="Lavrijsen P."/>
            <person name="Sunseri F."/>
            <person name="Falavigna A."/>
            <person name="Ye Y."/>
            <person name="Leebens-Mack J.H."/>
            <person name="Chen G."/>
        </authorList>
    </citation>
    <scope>NUCLEOTIDE SEQUENCE [LARGE SCALE GENOMIC DNA]</scope>
    <source>
        <strain evidence="2">cv. DH0086</strain>
    </source>
</reference>
<dbReference type="AlphaFoldDB" id="A0A5P1F818"/>
<proteinExistence type="predicted"/>
<evidence type="ECO:0000313" key="2">
    <source>
        <dbReference type="Proteomes" id="UP000243459"/>
    </source>
</evidence>
<dbReference type="InterPro" id="IPR053283">
    <property type="entry name" value="TUNICAMYCIN_INDUCED_1"/>
</dbReference>
<dbReference type="EMBL" id="CM007383">
    <property type="protein sequence ID" value="ONK74515.1"/>
    <property type="molecule type" value="Genomic_DNA"/>
</dbReference>
<dbReference type="Proteomes" id="UP000243459">
    <property type="component" value="Chromosome 3"/>
</dbReference>
<gene>
    <name evidence="1" type="ORF">A4U43_C03F7170</name>
</gene>
<sequence length="139" mass="15497">MTLWPLTSMNGSEPNLRGFEELLASVLGKKGTQEGSFRLLKAQVSAQTYVKMAFSVEKKLLEGDVDWSSFPEWKTKPDKAMAHFEVLARVDEGGKVVPERVAEVQPFQGGESVVPRVQTGNMSMSQVEMVYPPPEYFVL</sequence>
<dbReference type="OMA" id="AMAHFEV"/>
<protein>
    <submittedName>
        <fullName evidence="1">Uncharacterized protein</fullName>
    </submittedName>
</protein>
<accession>A0A5P1F818</accession>